<evidence type="ECO:0000256" key="2">
    <source>
        <dbReference type="ARBA" id="ARBA00005419"/>
    </source>
</evidence>
<comment type="function">
    <text evidence="1">Hydrolyzes diadenosine 5',5'''-P1,P4-tetraphosphate to yield ADP.</text>
</comment>
<dbReference type="PANTHER" id="PTHR40942:SF4">
    <property type="entry name" value="CYTOCHROME C5"/>
    <property type="match status" value="1"/>
</dbReference>
<evidence type="ECO:0000259" key="9">
    <source>
        <dbReference type="Pfam" id="PF00149"/>
    </source>
</evidence>
<sequence>MAHYAIGDLQGCFSELGALLNIIGFNHGADTLWLVGDIVNRGPQSLECLQFCMQHESSVQMVLGNHDLHLLALMHGFGKLKRRDTVGDILQHQHTLKMRDWLRNQPLMLHTDTHVLVHAGLLPQWTVAQAQSLADEVADEISGCHANDFFAQMYGNSPNRWQPETQGLDRLRFTTNVLTRMRVLNADGSLDYDFKEEYQDIPADKMAWFDAPNRQHLSHTIVFGHWSALGYRCENGILALDTGALWGDTLTAVNLQTGERFTQPSFQPRQLLGD</sequence>
<evidence type="ECO:0000256" key="1">
    <source>
        <dbReference type="ARBA" id="ARBA00003413"/>
    </source>
</evidence>
<dbReference type="SUPFAM" id="SSF56300">
    <property type="entry name" value="Metallo-dependent phosphatases"/>
    <property type="match status" value="1"/>
</dbReference>
<evidence type="ECO:0000256" key="3">
    <source>
        <dbReference type="ARBA" id="ARBA00012506"/>
    </source>
</evidence>
<evidence type="ECO:0000313" key="12">
    <source>
        <dbReference type="Proteomes" id="UP000215450"/>
    </source>
</evidence>
<protein>
    <recommendedName>
        <fullName evidence="3">bis(5'-nucleosyl)-tetraphosphatase (symmetrical)</fullName>
        <ecNumber evidence="3">3.6.1.41</ecNumber>
    </recommendedName>
    <alternativeName>
        <fullName evidence="6">Ap4A hydrolase</fullName>
    </alternativeName>
    <alternativeName>
        <fullName evidence="5">Diadenosine 5',5'''-P1,P4-tetraphosphate pyrophosphohydrolase</fullName>
    </alternativeName>
    <alternativeName>
        <fullName evidence="7">Diadenosine tetraphosphatase</fullName>
    </alternativeName>
</protein>
<dbReference type="Proteomes" id="UP000215450">
    <property type="component" value="Unassembled WGS sequence"/>
</dbReference>
<evidence type="ECO:0000313" key="11">
    <source>
        <dbReference type="EMBL" id="SNB71535.1"/>
    </source>
</evidence>
<dbReference type="PANTHER" id="PTHR40942">
    <property type="match status" value="1"/>
</dbReference>
<name>A0A238TB16_9NEIS</name>
<feature type="domain" description="Calcineurin-like phosphoesterase" evidence="9">
    <location>
        <begin position="5"/>
        <end position="131"/>
    </location>
</feature>
<accession>A0A238TB16</accession>
<dbReference type="EMBL" id="FXUV02000028">
    <property type="protein sequence ID" value="SNB71535.1"/>
    <property type="molecule type" value="Genomic_DNA"/>
</dbReference>
<evidence type="ECO:0000313" key="10">
    <source>
        <dbReference type="EMBL" id="SMQ12531.1"/>
    </source>
</evidence>
<evidence type="ECO:0000256" key="6">
    <source>
        <dbReference type="ARBA" id="ARBA00032248"/>
    </source>
</evidence>
<organism evidence="11 12">
    <name type="scientific">Kingella negevensis</name>
    <dbReference type="NCBI Taxonomy" id="1522312"/>
    <lineage>
        <taxon>Bacteria</taxon>
        <taxon>Pseudomonadati</taxon>
        <taxon>Pseudomonadota</taxon>
        <taxon>Betaproteobacteria</taxon>
        <taxon>Neisseriales</taxon>
        <taxon>Neisseriaceae</taxon>
        <taxon>Kingella</taxon>
    </lineage>
</organism>
<keyword evidence="4 11" id="KW-0378">Hydrolase</keyword>
<gene>
    <name evidence="11" type="primary">apaH</name>
    <name evidence="11" type="ORF">KEBURONENSIS_01413</name>
    <name evidence="10" type="ORF">KEBURONENSIS_01432</name>
</gene>
<dbReference type="STRING" id="1522312.GCA_900177895_00148"/>
<comment type="catalytic activity">
    <reaction evidence="8">
        <text>P(1),P(4)-bis(5'-adenosyl) tetraphosphate + H2O = 2 ADP + 2 H(+)</text>
        <dbReference type="Rhea" id="RHEA:24252"/>
        <dbReference type="ChEBI" id="CHEBI:15377"/>
        <dbReference type="ChEBI" id="CHEBI:15378"/>
        <dbReference type="ChEBI" id="CHEBI:58141"/>
        <dbReference type="ChEBI" id="CHEBI:456216"/>
        <dbReference type="EC" id="3.6.1.41"/>
    </reaction>
</comment>
<dbReference type="InterPro" id="IPR004843">
    <property type="entry name" value="Calcineurin-like_PHP"/>
</dbReference>
<dbReference type="NCBIfam" id="TIGR00668">
    <property type="entry name" value="apaH"/>
    <property type="match status" value="1"/>
</dbReference>
<evidence type="ECO:0000256" key="8">
    <source>
        <dbReference type="ARBA" id="ARBA00049417"/>
    </source>
</evidence>
<evidence type="ECO:0000256" key="5">
    <source>
        <dbReference type="ARBA" id="ARBA00031248"/>
    </source>
</evidence>
<dbReference type="InterPro" id="IPR029052">
    <property type="entry name" value="Metallo-depent_PP-like"/>
</dbReference>
<keyword evidence="12" id="KW-1185">Reference proteome</keyword>
<dbReference type="EC" id="3.6.1.41" evidence="3"/>
<comment type="similarity">
    <text evidence="2">Belongs to the Ap4A hydrolase family.</text>
</comment>
<dbReference type="Pfam" id="PF00149">
    <property type="entry name" value="Metallophos"/>
    <property type="match status" value="1"/>
</dbReference>
<reference evidence="10" key="1">
    <citation type="submission" date="2017-05" db="EMBL/GenBank/DDBJ databases">
        <authorList>
            <person name="Song R."/>
            <person name="Chenine A.L."/>
            <person name="Ruprecht R.M."/>
        </authorList>
    </citation>
    <scope>NUCLEOTIDE SEQUENCE</scope>
    <source>
        <strain evidence="10">Kingella_eburonensis</strain>
    </source>
</reference>
<dbReference type="RefSeq" id="WP_095062719.1">
    <property type="nucleotide sequence ID" value="NZ_CP123447.1"/>
</dbReference>
<dbReference type="EMBL" id="FXUV01000024">
    <property type="protein sequence ID" value="SMQ12531.1"/>
    <property type="molecule type" value="Genomic_DNA"/>
</dbReference>
<dbReference type="AlphaFoldDB" id="A0A238TB16"/>
<dbReference type="InterPro" id="IPR004617">
    <property type="entry name" value="ApaH"/>
</dbReference>
<evidence type="ECO:0000256" key="7">
    <source>
        <dbReference type="ARBA" id="ARBA00033210"/>
    </source>
</evidence>
<dbReference type="OrthoDB" id="9807890at2"/>
<dbReference type="CDD" id="cd07422">
    <property type="entry name" value="MPP_ApaH"/>
    <property type="match status" value="1"/>
</dbReference>
<evidence type="ECO:0000256" key="4">
    <source>
        <dbReference type="ARBA" id="ARBA00022801"/>
    </source>
</evidence>
<reference evidence="11 12" key="2">
    <citation type="submission" date="2017-06" db="EMBL/GenBank/DDBJ databases">
        <authorList>
            <person name="Kim H.J."/>
            <person name="Triplett B.A."/>
        </authorList>
    </citation>
    <scope>NUCLEOTIDE SEQUENCE [LARGE SCALE GENOMIC DNA]</scope>
    <source>
        <strain evidence="11">Kingella_eburonensis</strain>
    </source>
</reference>
<proteinExistence type="inferred from homology"/>
<dbReference type="PIRSF" id="PIRSF000903">
    <property type="entry name" value="B5n-ttraPtase_sm"/>
    <property type="match status" value="1"/>
</dbReference>
<dbReference type="Gene3D" id="3.60.21.10">
    <property type="match status" value="1"/>
</dbReference>
<dbReference type="GO" id="GO:0008803">
    <property type="term" value="F:bis(5'-nucleosyl)-tetraphosphatase (symmetrical) activity"/>
    <property type="evidence" value="ECO:0007669"/>
    <property type="project" value="UniProtKB-EC"/>
</dbReference>
<dbReference type="NCBIfam" id="NF001204">
    <property type="entry name" value="PRK00166.1"/>
    <property type="match status" value="1"/>
</dbReference>